<dbReference type="AlphaFoldDB" id="W2RLZ7"/>
<sequence length="151" mass="17432">MDGKRRIARHQQYAALYFGAQLEADKREYFLGSAKVDIDSLSFDPFFSRDIHHQNSERLLSSYELTGCLQFESSHHIPAVIDENDLAEALSRAGSTYDMAQGRDHTQWPMLSFTAQSQVECLRGKHRIDAARAYLRPGLRWWVVDFYSKSK</sequence>
<dbReference type="GeneID" id="19976345"/>
<dbReference type="InterPro" id="IPR022198">
    <property type="entry name" value="DUF3723"/>
</dbReference>
<keyword evidence="2" id="KW-1185">Reference proteome</keyword>
<reference evidence="1 2" key="1">
    <citation type="submission" date="2013-03" db="EMBL/GenBank/DDBJ databases">
        <title>The Genome Sequence of Phialophora europaea CBS 101466.</title>
        <authorList>
            <consortium name="The Broad Institute Genomics Platform"/>
            <person name="Cuomo C."/>
            <person name="de Hoog S."/>
            <person name="Gorbushina A."/>
            <person name="Walker B."/>
            <person name="Young S.K."/>
            <person name="Zeng Q."/>
            <person name="Gargeya S."/>
            <person name="Fitzgerald M."/>
            <person name="Haas B."/>
            <person name="Abouelleil A."/>
            <person name="Allen A.W."/>
            <person name="Alvarado L."/>
            <person name="Arachchi H.M."/>
            <person name="Berlin A.M."/>
            <person name="Chapman S.B."/>
            <person name="Gainer-Dewar J."/>
            <person name="Goldberg J."/>
            <person name="Griggs A."/>
            <person name="Gujja S."/>
            <person name="Hansen M."/>
            <person name="Howarth C."/>
            <person name="Imamovic A."/>
            <person name="Ireland A."/>
            <person name="Larimer J."/>
            <person name="McCowan C."/>
            <person name="Murphy C."/>
            <person name="Pearson M."/>
            <person name="Poon T.W."/>
            <person name="Priest M."/>
            <person name="Roberts A."/>
            <person name="Saif S."/>
            <person name="Shea T."/>
            <person name="Sisk P."/>
            <person name="Sykes S."/>
            <person name="Wortman J."/>
            <person name="Nusbaum C."/>
            <person name="Birren B."/>
        </authorList>
    </citation>
    <scope>NUCLEOTIDE SEQUENCE [LARGE SCALE GENOMIC DNA]</scope>
    <source>
        <strain evidence="1 2">CBS 101466</strain>
    </source>
</reference>
<dbReference type="Pfam" id="PF12520">
    <property type="entry name" value="DUF3723"/>
    <property type="match status" value="1"/>
</dbReference>
<evidence type="ECO:0000313" key="2">
    <source>
        <dbReference type="Proteomes" id="UP000030752"/>
    </source>
</evidence>
<organism evidence="1 2">
    <name type="scientific">Cyphellophora europaea (strain CBS 101466)</name>
    <name type="common">Phialophora europaea</name>
    <dbReference type="NCBI Taxonomy" id="1220924"/>
    <lineage>
        <taxon>Eukaryota</taxon>
        <taxon>Fungi</taxon>
        <taxon>Dikarya</taxon>
        <taxon>Ascomycota</taxon>
        <taxon>Pezizomycotina</taxon>
        <taxon>Eurotiomycetes</taxon>
        <taxon>Chaetothyriomycetidae</taxon>
        <taxon>Chaetothyriales</taxon>
        <taxon>Cyphellophoraceae</taxon>
        <taxon>Cyphellophora</taxon>
    </lineage>
</organism>
<dbReference type="EMBL" id="KB822725">
    <property type="protein sequence ID" value="ETN36728.1"/>
    <property type="molecule type" value="Genomic_DNA"/>
</dbReference>
<dbReference type="VEuPathDB" id="FungiDB:HMPREF1541_09006"/>
<name>W2RLZ7_CYPE1</name>
<accession>W2RLZ7</accession>
<proteinExistence type="predicted"/>
<dbReference type="RefSeq" id="XP_008721546.1">
    <property type="nucleotide sequence ID" value="XM_008723324.1"/>
</dbReference>
<evidence type="ECO:0000313" key="1">
    <source>
        <dbReference type="EMBL" id="ETN36728.1"/>
    </source>
</evidence>
<dbReference type="Proteomes" id="UP000030752">
    <property type="component" value="Unassembled WGS sequence"/>
</dbReference>
<dbReference type="OrthoDB" id="4227485at2759"/>
<evidence type="ECO:0008006" key="3">
    <source>
        <dbReference type="Google" id="ProtNLM"/>
    </source>
</evidence>
<gene>
    <name evidence="1" type="ORF">HMPREF1541_09006</name>
</gene>
<dbReference type="HOGENOM" id="CLU_136957_0_0_1"/>
<dbReference type="InParanoid" id="W2RLZ7"/>
<dbReference type="STRING" id="1220924.W2RLZ7"/>
<protein>
    <recommendedName>
        <fullName evidence="3">ParB/Sulfiredoxin domain-containing protein</fullName>
    </recommendedName>
</protein>